<dbReference type="InterPro" id="IPR027785">
    <property type="entry name" value="UvrD-like_helicase_C"/>
</dbReference>
<dbReference type="Pfam" id="PF18335">
    <property type="entry name" value="SH3_13"/>
    <property type="match status" value="1"/>
</dbReference>
<dbReference type="EMBL" id="DVGD01000116">
    <property type="protein sequence ID" value="HIR09539.1"/>
    <property type="molecule type" value="Genomic_DNA"/>
</dbReference>
<dbReference type="AlphaFoldDB" id="A0A9D1A788"/>
<evidence type="ECO:0000256" key="3">
    <source>
        <dbReference type="HAMAP-Rule" id="MF_01488"/>
    </source>
</evidence>
<dbReference type="CDD" id="cd17933">
    <property type="entry name" value="DEXSc_RecD-like"/>
    <property type="match status" value="1"/>
</dbReference>
<dbReference type="Pfam" id="PF14490">
    <property type="entry name" value="HHH_RecD2"/>
    <property type="match status" value="1"/>
</dbReference>
<dbReference type="InterPro" id="IPR029493">
    <property type="entry name" value="RecD2-like_HHH"/>
</dbReference>
<dbReference type="GO" id="GO:0009338">
    <property type="term" value="C:exodeoxyribonuclease V complex"/>
    <property type="evidence" value="ECO:0007669"/>
    <property type="project" value="TreeGrafter"/>
</dbReference>
<evidence type="ECO:0000313" key="9">
    <source>
        <dbReference type="Proteomes" id="UP000824258"/>
    </source>
</evidence>
<dbReference type="Pfam" id="PF23139">
    <property type="entry name" value="OB_YrrC"/>
    <property type="match status" value="1"/>
</dbReference>
<dbReference type="Gene3D" id="2.30.30.940">
    <property type="match status" value="1"/>
</dbReference>
<feature type="domain" description="ATP-dependent RecD2 DNA helicase-like helix-hairpin-helix" evidence="5">
    <location>
        <begin position="143"/>
        <end position="231"/>
    </location>
</feature>
<keyword evidence="3" id="KW-0413">Isomerase</keyword>
<comment type="catalytic activity">
    <reaction evidence="3">
        <text>ATP + H2O = ADP + phosphate + H(+)</text>
        <dbReference type="Rhea" id="RHEA:13065"/>
        <dbReference type="ChEBI" id="CHEBI:15377"/>
        <dbReference type="ChEBI" id="CHEBI:15378"/>
        <dbReference type="ChEBI" id="CHEBI:30616"/>
        <dbReference type="ChEBI" id="CHEBI:43474"/>
        <dbReference type="ChEBI" id="CHEBI:456216"/>
        <dbReference type="EC" id="5.6.2.3"/>
    </reaction>
</comment>
<dbReference type="GO" id="GO:0016787">
    <property type="term" value="F:hydrolase activity"/>
    <property type="evidence" value="ECO:0007669"/>
    <property type="project" value="UniProtKB-KW"/>
</dbReference>
<dbReference type="InterPro" id="IPR006345">
    <property type="entry name" value="RecD2"/>
</dbReference>
<dbReference type="HAMAP" id="MF_01488">
    <property type="entry name" value="RecD2"/>
    <property type="match status" value="1"/>
</dbReference>
<dbReference type="SUPFAM" id="SSF47781">
    <property type="entry name" value="RuvA domain 2-like"/>
    <property type="match status" value="1"/>
</dbReference>
<keyword evidence="3 8" id="KW-0347">Helicase</keyword>
<dbReference type="GO" id="GO:0043139">
    <property type="term" value="F:5'-3' DNA helicase activity"/>
    <property type="evidence" value="ECO:0007669"/>
    <property type="project" value="UniProtKB-UniRule"/>
</dbReference>
<dbReference type="GO" id="GO:0017116">
    <property type="term" value="F:single-stranded DNA helicase activity"/>
    <property type="evidence" value="ECO:0007669"/>
    <property type="project" value="TreeGrafter"/>
</dbReference>
<dbReference type="Pfam" id="PF14520">
    <property type="entry name" value="HHH_5"/>
    <property type="match status" value="1"/>
</dbReference>
<evidence type="ECO:0000259" key="5">
    <source>
        <dbReference type="Pfam" id="PF14490"/>
    </source>
</evidence>
<dbReference type="SUPFAM" id="SSF52540">
    <property type="entry name" value="P-loop containing nucleoside triphosphate hydrolases"/>
    <property type="match status" value="2"/>
</dbReference>
<dbReference type="GO" id="GO:0003677">
    <property type="term" value="F:DNA binding"/>
    <property type="evidence" value="ECO:0007669"/>
    <property type="project" value="UniProtKB-UniRule"/>
</dbReference>
<dbReference type="GO" id="GO:0006310">
    <property type="term" value="P:DNA recombination"/>
    <property type="evidence" value="ECO:0007669"/>
    <property type="project" value="InterPro"/>
</dbReference>
<feature type="domain" description="ATP-dependent RecD2 DNA helicase OB-fold" evidence="7">
    <location>
        <begin position="5"/>
        <end position="76"/>
    </location>
</feature>
<name>A0A9D1A788_9FIRM</name>
<sequence length="735" mass="81137">MDHEILYGAVAAIIFQNPENGYTVLRFKTQDGEMVTVVGTIPMTAVGERLAVTGHWTAHASYGRQFEAEVLERYMPESRDEILAYLSSRVIKGIGEKTAQRIVAAFGSESLDVLEHDPERLATLPGISRSKALEISEGFRRQVGMRRLMEFMAAHHLPAHLAVRLYRVYGQDAADALREDPYMLIDAYYGAAFSVVDQFALELGVEAADARRVEAGVVFELVYNQSGGHVFIPREKLAAATAGLLELELETVEAGISRLAESGRLELDQVAGLEACYLPELYQAEVYLAARFREMAANPPEPPAALERLLQEIAAESEITYAAQQLEAIRAAAENRVMIVTGGPGTGKTTTMAGILRLFDKLKLKTMLAAPTGRAAKRLSECTGRQDASTIHRLLEAQFDPESSAMCFVHDAQTPLQVEAMVVDETSMVDLTLMQSLLLALPPRCRLVLVGDPDQLPSVGPGNVFSDLIRSGVIPTVRLTEIFRQAQKSLIVMNAHAINHGQLPELRAKDRDFFFLKRRTAAEVTETIQELCAKRLPKNMGIAPAEIQVLSPTRKGECGTKNLNQLLQAVLNPPSPGKKEKKYGDFSFREGDRVMQIRNNYDILWKKRDGTMGAGIFNGDVGQVTAISYAEEQMVVTFDDREAAYDFAMLSELEPAYAITVHKSQGSEYRAVVLTAWRGSPYLLTRSVLYTAVTRAKELLILVGDENVVAAMTNNDRQLRRYSGLKLRLQGRVGA</sequence>
<keyword evidence="3" id="KW-0378">Hydrolase</keyword>
<gene>
    <name evidence="3" type="primary">recD2</name>
    <name evidence="8" type="ORF">IAA70_03950</name>
</gene>
<dbReference type="CDD" id="cd18809">
    <property type="entry name" value="SF1_C_RecD"/>
    <property type="match status" value="1"/>
</dbReference>
<evidence type="ECO:0000256" key="1">
    <source>
        <dbReference type="ARBA" id="ARBA00022741"/>
    </source>
</evidence>
<evidence type="ECO:0000259" key="6">
    <source>
        <dbReference type="Pfam" id="PF18335"/>
    </source>
</evidence>
<dbReference type="Pfam" id="PF13538">
    <property type="entry name" value="UvrD_C_2"/>
    <property type="match status" value="1"/>
</dbReference>
<dbReference type="InterPro" id="IPR041451">
    <property type="entry name" value="RecD2_SH13"/>
</dbReference>
<dbReference type="Gene3D" id="1.10.10.2220">
    <property type="match status" value="1"/>
</dbReference>
<dbReference type="Proteomes" id="UP000824258">
    <property type="component" value="Unassembled WGS sequence"/>
</dbReference>
<accession>A0A9D1A788</accession>
<feature type="domain" description="ATP-dependent RecD2 DNA helicase SH3" evidence="6">
    <location>
        <begin position="563"/>
        <end position="638"/>
    </location>
</feature>
<keyword evidence="2 3" id="KW-0067">ATP-binding</keyword>
<evidence type="ECO:0000259" key="7">
    <source>
        <dbReference type="Pfam" id="PF23139"/>
    </source>
</evidence>
<reference evidence="8" key="2">
    <citation type="journal article" date="2021" name="PeerJ">
        <title>Extensive microbial diversity within the chicken gut microbiome revealed by metagenomics and culture.</title>
        <authorList>
            <person name="Gilroy R."/>
            <person name="Ravi A."/>
            <person name="Getino M."/>
            <person name="Pursley I."/>
            <person name="Horton D.L."/>
            <person name="Alikhan N.F."/>
            <person name="Baker D."/>
            <person name="Gharbi K."/>
            <person name="Hall N."/>
            <person name="Watson M."/>
            <person name="Adriaenssens E.M."/>
            <person name="Foster-Nyarko E."/>
            <person name="Jarju S."/>
            <person name="Secka A."/>
            <person name="Antonio M."/>
            <person name="Oren A."/>
            <person name="Chaudhuri R.R."/>
            <person name="La Ragione R."/>
            <person name="Hildebrand F."/>
            <person name="Pallen M.J."/>
        </authorList>
    </citation>
    <scope>NUCLEOTIDE SEQUENCE</scope>
    <source>
        <strain evidence="8">ChiHjej9B8-7071</strain>
    </source>
</reference>
<proteinExistence type="inferred from homology"/>
<keyword evidence="1 3" id="KW-0547">Nucleotide-binding</keyword>
<organism evidence="8 9">
    <name type="scientific">Candidatus Avoscillospira stercoripullorum</name>
    <dbReference type="NCBI Taxonomy" id="2840709"/>
    <lineage>
        <taxon>Bacteria</taxon>
        <taxon>Bacillati</taxon>
        <taxon>Bacillota</taxon>
        <taxon>Clostridia</taxon>
        <taxon>Eubacteriales</taxon>
        <taxon>Oscillospiraceae</taxon>
        <taxon>Oscillospiraceae incertae sedis</taxon>
        <taxon>Candidatus Avoscillospira</taxon>
    </lineage>
</organism>
<dbReference type="InterPro" id="IPR050534">
    <property type="entry name" value="Coronavir_polyprotein_1ab"/>
</dbReference>
<dbReference type="Pfam" id="PF13245">
    <property type="entry name" value="AAA_19"/>
    <property type="match status" value="1"/>
</dbReference>
<evidence type="ECO:0000259" key="4">
    <source>
        <dbReference type="Pfam" id="PF13538"/>
    </source>
</evidence>
<dbReference type="InterPro" id="IPR027417">
    <property type="entry name" value="P-loop_NTPase"/>
</dbReference>
<keyword evidence="3" id="KW-0238">DNA-binding</keyword>
<dbReference type="NCBIfam" id="TIGR01448">
    <property type="entry name" value="recD_rel"/>
    <property type="match status" value="1"/>
</dbReference>
<dbReference type="PANTHER" id="PTHR43788:SF6">
    <property type="entry name" value="DNA HELICASE B"/>
    <property type="match status" value="1"/>
</dbReference>
<protein>
    <recommendedName>
        <fullName evidence="3">ATP-dependent RecD2 DNA helicase</fullName>
        <ecNumber evidence="3">5.6.2.3</ecNumber>
    </recommendedName>
    <alternativeName>
        <fullName evidence="3">DNA 5'-3' helicase subunit RecD2</fullName>
    </alternativeName>
</protein>
<dbReference type="GO" id="GO:0005524">
    <property type="term" value="F:ATP binding"/>
    <property type="evidence" value="ECO:0007669"/>
    <property type="project" value="UniProtKB-UniRule"/>
</dbReference>
<dbReference type="Gene3D" id="1.10.150.20">
    <property type="entry name" value="5' to 3' exonuclease, C-terminal subdomain"/>
    <property type="match status" value="1"/>
</dbReference>
<evidence type="ECO:0000256" key="2">
    <source>
        <dbReference type="ARBA" id="ARBA00022840"/>
    </source>
</evidence>
<evidence type="ECO:0000313" key="8">
    <source>
        <dbReference type="EMBL" id="HIR09539.1"/>
    </source>
</evidence>
<reference evidence="8" key="1">
    <citation type="submission" date="2020-10" db="EMBL/GenBank/DDBJ databases">
        <authorList>
            <person name="Gilroy R."/>
        </authorList>
    </citation>
    <scope>NUCLEOTIDE SEQUENCE</scope>
    <source>
        <strain evidence="8">ChiHjej9B8-7071</strain>
    </source>
</reference>
<feature type="domain" description="UvrD-like helicase C-terminal" evidence="4">
    <location>
        <begin position="655"/>
        <end position="703"/>
    </location>
</feature>
<comment type="caution">
    <text evidence="8">The sequence shown here is derived from an EMBL/GenBank/DDBJ whole genome shotgun (WGS) entry which is preliminary data.</text>
</comment>
<dbReference type="InterPro" id="IPR010994">
    <property type="entry name" value="RuvA_2-like"/>
</dbReference>
<comment type="function">
    <text evidence="3">DNA-dependent ATPase and ATP-dependent 5'-3' DNA helicase. Has no activity on blunt DNA or DNA with 3'-overhangs, requires at least 10 bases of 5'-ssDNA for helicase activity.</text>
</comment>
<dbReference type="InterPro" id="IPR055446">
    <property type="entry name" value="RecD2_N_OB"/>
</dbReference>
<dbReference type="EC" id="5.6.2.3" evidence="3"/>
<dbReference type="Gene3D" id="3.40.50.300">
    <property type="entry name" value="P-loop containing nucleotide triphosphate hydrolases"/>
    <property type="match status" value="2"/>
</dbReference>
<dbReference type="PANTHER" id="PTHR43788">
    <property type="entry name" value="DNA2/NAM7 HELICASE FAMILY MEMBER"/>
    <property type="match status" value="1"/>
</dbReference>
<feature type="binding site" evidence="3">
    <location>
        <begin position="345"/>
        <end position="349"/>
    </location>
    <ligand>
        <name>ATP</name>
        <dbReference type="ChEBI" id="CHEBI:30616"/>
    </ligand>
</feature>
<comment type="similarity">
    <text evidence="3">Belongs to the RecD family. RecD2 subfamily.</text>
</comment>